<dbReference type="EMBL" id="BARU01043987">
    <property type="protein sequence ID" value="GAH87148.1"/>
    <property type="molecule type" value="Genomic_DNA"/>
</dbReference>
<dbReference type="AlphaFoldDB" id="X1KYY3"/>
<accession>X1KYY3</accession>
<organism evidence="1">
    <name type="scientific">marine sediment metagenome</name>
    <dbReference type="NCBI Taxonomy" id="412755"/>
    <lineage>
        <taxon>unclassified sequences</taxon>
        <taxon>metagenomes</taxon>
        <taxon>ecological metagenomes</taxon>
    </lineage>
</organism>
<sequence>MTILDEKTWGVSSLSAEPFLSERTWGAISAGEVTPEGAFNDELTSYWNHVTGKFDLATPPNVDLGDEVGVVLYGQNQGSELQRMYMSISIFSPSGVEYFTSSVEQ</sequence>
<feature type="non-terminal residue" evidence="1">
    <location>
        <position position="105"/>
    </location>
</feature>
<reference evidence="1" key="1">
    <citation type="journal article" date="2014" name="Front. Microbiol.">
        <title>High frequency of phylogenetically diverse reductive dehalogenase-homologous genes in deep subseafloor sedimentary metagenomes.</title>
        <authorList>
            <person name="Kawai M."/>
            <person name="Futagami T."/>
            <person name="Toyoda A."/>
            <person name="Takaki Y."/>
            <person name="Nishi S."/>
            <person name="Hori S."/>
            <person name="Arai W."/>
            <person name="Tsubouchi T."/>
            <person name="Morono Y."/>
            <person name="Uchiyama I."/>
            <person name="Ito T."/>
            <person name="Fujiyama A."/>
            <person name="Inagaki F."/>
            <person name="Takami H."/>
        </authorList>
    </citation>
    <scope>NUCLEOTIDE SEQUENCE</scope>
    <source>
        <strain evidence="1">Expedition CK06-06</strain>
    </source>
</reference>
<protein>
    <submittedName>
        <fullName evidence="1">Uncharacterized protein</fullName>
    </submittedName>
</protein>
<comment type="caution">
    <text evidence="1">The sequence shown here is derived from an EMBL/GenBank/DDBJ whole genome shotgun (WGS) entry which is preliminary data.</text>
</comment>
<gene>
    <name evidence="1" type="ORF">S03H2_67243</name>
</gene>
<name>X1KYY3_9ZZZZ</name>
<proteinExistence type="predicted"/>
<evidence type="ECO:0000313" key="1">
    <source>
        <dbReference type="EMBL" id="GAH87148.1"/>
    </source>
</evidence>